<keyword evidence="3" id="KW-1185">Reference proteome</keyword>
<evidence type="ECO:0000313" key="2">
    <source>
        <dbReference type="EMBL" id="KZV28612.1"/>
    </source>
</evidence>
<feature type="region of interest" description="Disordered" evidence="1">
    <location>
        <begin position="46"/>
        <end position="112"/>
    </location>
</feature>
<name>A0A2Z7B2R7_9LAMI</name>
<evidence type="ECO:0000313" key="3">
    <source>
        <dbReference type="Proteomes" id="UP000250235"/>
    </source>
</evidence>
<sequence>MLRIARDSSRTQRGNQITTVKTEMTRNSIGRRGVRKYSLKRTGVHGLIQIGESSSGTSSSSDSKDENPNHSDSAGYHDSVTTLDSVHSADRSRLSDIQGSKERNNYWPKQLCKKTNTATTSHFLDKPNQSSTMVPIERSRGDELSTTDLAPNDGVNRRQSKDLCSDDHQWYSATDQFRSDHFTRYDSSTLTKSDYYKMTLRRSPAQDPLNQLVHLAAHTR</sequence>
<reference evidence="2 3" key="1">
    <citation type="journal article" date="2015" name="Proc. Natl. Acad. Sci. U.S.A.">
        <title>The resurrection genome of Boea hygrometrica: A blueprint for survival of dehydration.</title>
        <authorList>
            <person name="Xiao L."/>
            <person name="Yang G."/>
            <person name="Zhang L."/>
            <person name="Yang X."/>
            <person name="Zhao S."/>
            <person name="Ji Z."/>
            <person name="Zhou Q."/>
            <person name="Hu M."/>
            <person name="Wang Y."/>
            <person name="Chen M."/>
            <person name="Xu Y."/>
            <person name="Jin H."/>
            <person name="Xiao X."/>
            <person name="Hu G."/>
            <person name="Bao F."/>
            <person name="Hu Y."/>
            <person name="Wan P."/>
            <person name="Li L."/>
            <person name="Deng X."/>
            <person name="Kuang T."/>
            <person name="Xiang C."/>
            <person name="Zhu J.K."/>
            <person name="Oliver M.J."/>
            <person name="He Y."/>
        </authorList>
    </citation>
    <scope>NUCLEOTIDE SEQUENCE [LARGE SCALE GENOMIC DNA]</scope>
    <source>
        <strain evidence="3">cv. XS01</strain>
    </source>
</reference>
<accession>A0A2Z7B2R7</accession>
<dbReference type="AlphaFoldDB" id="A0A2Z7B2R7"/>
<protein>
    <submittedName>
        <fullName evidence="2">Uncharacterized protein</fullName>
    </submittedName>
</protein>
<gene>
    <name evidence="2" type="ORF">F511_33511</name>
</gene>
<feature type="compositionally biased region" description="Basic and acidic residues" evidence="1">
    <location>
        <begin position="87"/>
        <end position="104"/>
    </location>
</feature>
<organism evidence="2 3">
    <name type="scientific">Dorcoceras hygrometricum</name>
    <dbReference type="NCBI Taxonomy" id="472368"/>
    <lineage>
        <taxon>Eukaryota</taxon>
        <taxon>Viridiplantae</taxon>
        <taxon>Streptophyta</taxon>
        <taxon>Embryophyta</taxon>
        <taxon>Tracheophyta</taxon>
        <taxon>Spermatophyta</taxon>
        <taxon>Magnoliopsida</taxon>
        <taxon>eudicotyledons</taxon>
        <taxon>Gunneridae</taxon>
        <taxon>Pentapetalae</taxon>
        <taxon>asterids</taxon>
        <taxon>lamiids</taxon>
        <taxon>Lamiales</taxon>
        <taxon>Gesneriaceae</taxon>
        <taxon>Didymocarpoideae</taxon>
        <taxon>Trichosporeae</taxon>
        <taxon>Loxocarpinae</taxon>
        <taxon>Dorcoceras</taxon>
    </lineage>
</organism>
<evidence type="ECO:0000256" key="1">
    <source>
        <dbReference type="SAM" id="MobiDB-lite"/>
    </source>
</evidence>
<proteinExistence type="predicted"/>
<dbReference type="EMBL" id="KV010055">
    <property type="protein sequence ID" value="KZV28612.1"/>
    <property type="molecule type" value="Genomic_DNA"/>
</dbReference>
<dbReference type="Proteomes" id="UP000250235">
    <property type="component" value="Unassembled WGS sequence"/>
</dbReference>